<dbReference type="InterPro" id="IPR005471">
    <property type="entry name" value="Tscrpt_reg_IclR_N"/>
</dbReference>
<gene>
    <name evidence="7" type="ORF">GCM10020366_37120</name>
</gene>
<organism evidence="7 8">
    <name type="scientific">Saccharopolyspora gregorii</name>
    <dbReference type="NCBI Taxonomy" id="33914"/>
    <lineage>
        <taxon>Bacteria</taxon>
        <taxon>Bacillati</taxon>
        <taxon>Actinomycetota</taxon>
        <taxon>Actinomycetes</taxon>
        <taxon>Pseudonocardiales</taxon>
        <taxon>Pseudonocardiaceae</taxon>
        <taxon>Saccharopolyspora</taxon>
    </lineage>
</organism>
<keyword evidence="8" id="KW-1185">Reference proteome</keyword>
<evidence type="ECO:0000256" key="1">
    <source>
        <dbReference type="ARBA" id="ARBA00023015"/>
    </source>
</evidence>
<keyword evidence="1" id="KW-0805">Transcription regulation</keyword>
<evidence type="ECO:0000259" key="5">
    <source>
        <dbReference type="PROSITE" id="PS51077"/>
    </source>
</evidence>
<dbReference type="PROSITE" id="PS51078">
    <property type="entry name" value="ICLR_ED"/>
    <property type="match status" value="1"/>
</dbReference>
<dbReference type="SUPFAM" id="SSF46785">
    <property type="entry name" value="Winged helix' DNA-binding domain"/>
    <property type="match status" value="1"/>
</dbReference>
<dbReference type="Pfam" id="PF01614">
    <property type="entry name" value="IclR_C"/>
    <property type="match status" value="1"/>
</dbReference>
<dbReference type="PANTHER" id="PTHR30136:SF35">
    <property type="entry name" value="HTH-TYPE TRANSCRIPTIONAL REGULATOR RV1719"/>
    <property type="match status" value="1"/>
</dbReference>
<evidence type="ECO:0000256" key="2">
    <source>
        <dbReference type="ARBA" id="ARBA00023125"/>
    </source>
</evidence>
<reference evidence="8" key="1">
    <citation type="journal article" date="2019" name="Int. J. Syst. Evol. Microbiol.">
        <title>The Global Catalogue of Microorganisms (GCM) 10K type strain sequencing project: providing services to taxonomists for standard genome sequencing and annotation.</title>
        <authorList>
            <consortium name="The Broad Institute Genomics Platform"/>
            <consortium name="The Broad Institute Genome Sequencing Center for Infectious Disease"/>
            <person name="Wu L."/>
            <person name="Ma J."/>
        </authorList>
    </citation>
    <scope>NUCLEOTIDE SEQUENCE [LARGE SCALE GENOMIC DNA]</scope>
    <source>
        <strain evidence="8">JCM 9687</strain>
    </source>
</reference>
<keyword evidence="3" id="KW-0804">Transcription</keyword>
<evidence type="ECO:0000256" key="3">
    <source>
        <dbReference type="ARBA" id="ARBA00023163"/>
    </source>
</evidence>
<dbReference type="EMBL" id="BAAAYK010000038">
    <property type="protein sequence ID" value="GAA3359773.1"/>
    <property type="molecule type" value="Genomic_DNA"/>
</dbReference>
<sequence length="282" mass="29800">MRASLPPLRGVADTRAVSKPGETPTRTGGKERGSEVQSVARASALLEAVVDSAEGLTLTELVRESGLTMSTVHRLLRTLCSGGLLCRDSGTERFLPGPLLLRLARRSLASAGVPEAADVLRDLVDRTGETASLGMRQGEQVLVLLVAQSAQPLRFQGVQGEHRALLRSAMGRALLAVGDRPVREVLDELLPGAGEEERWEHEVDLMAARFRGCAVFDDPDRAGLRAIAAPVPGHRDGGRLVVEVQGPAARMADEELDRLGAAVRAAAEELHGLPLSLGGAGT</sequence>
<feature type="domain" description="IclR-ED" evidence="6">
    <location>
        <begin position="99"/>
        <end position="276"/>
    </location>
</feature>
<dbReference type="Pfam" id="PF09339">
    <property type="entry name" value="HTH_IclR"/>
    <property type="match status" value="1"/>
</dbReference>
<dbReference type="Proteomes" id="UP001500483">
    <property type="component" value="Unassembled WGS sequence"/>
</dbReference>
<comment type="caution">
    <text evidence="7">The sequence shown here is derived from an EMBL/GenBank/DDBJ whole genome shotgun (WGS) entry which is preliminary data.</text>
</comment>
<dbReference type="InterPro" id="IPR050707">
    <property type="entry name" value="HTH_MetabolicPath_Reg"/>
</dbReference>
<evidence type="ECO:0000256" key="4">
    <source>
        <dbReference type="SAM" id="MobiDB-lite"/>
    </source>
</evidence>
<dbReference type="InterPro" id="IPR036388">
    <property type="entry name" value="WH-like_DNA-bd_sf"/>
</dbReference>
<dbReference type="PANTHER" id="PTHR30136">
    <property type="entry name" value="HELIX-TURN-HELIX TRANSCRIPTIONAL REGULATOR, ICLR FAMILY"/>
    <property type="match status" value="1"/>
</dbReference>
<accession>A0ABP6RTG7</accession>
<dbReference type="Gene3D" id="1.10.10.10">
    <property type="entry name" value="Winged helix-like DNA-binding domain superfamily/Winged helix DNA-binding domain"/>
    <property type="match status" value="1"/>
</dbReference>
<feature type="domain" description="HTH iclR-type" evidence="5">
    <location>
        <begin position="36"/>
        <end position="98"/>
    </location>
</feature>
<feature type="region of interest" description="Disordered" evidence="4">
    <location>
        <begin position="1"/>
        <end position="36"/>
    </location>
</feature>
<name>A0ABP6RTG7_9PSEU</name>
<dbReference type="PROSITE" id="PS51077">
    <property type="entry name" value="HTH_ICLR"/>
    <property type="match status" value="1"/>
</dbReference>
<evidence type="ECO:0000259" key="6">
    <source>
        <dbReference type="PROSITE" id="PS51078"/>
    </source>
</evidence>
<dbReference type="SMART" id="SM00346">
    <property type="entry name" value="HTH_ICLR"/>
    <property type="match status" value="1"/>
</dbReference>
<evidence type="ECO:0000313" key="7">
    <source>
        <dbReference type="EMBL" id="GAA3359773.1"/>
    </source>
</evidence>
<dbReference type="InterPro" id="IPR014757">
    <property type="entry name" value="Tscrpt_reg_IclR_C"/>
</dbReference>
<dbReference type="Gene3D" id="3.30.450.40">
    <property type="match status" value="1"/>
</dbReference>
<protein>
    <submittedName>
        <fullName evidence="7">IclR family transcriptional regulator</fullName>
    </submittedName>
</protein>
<evidence type="ECO:0000313" key="8">
    <source>
        <dbReference type="Proteomes" id="UP001500483"/>
    </source>
</evidence>
<dbReference type="InterPro" id="IPR029016">
    <property type="entry name" value="GAF-like_dom_sf"/>
</dbReference>
<dbReference type="SUPFAM" id="SSF55781">
    <property type="entry name" value="GAF domain-like"/>
    <property type="match status" value="1"/>
</dbReference>
<dbReference type="InterPro" id="IPR036390">
    <property type="entry name" value="WH_DNA-bd_sf"/>
</dbReference>
<keyword evidence="2" id="KW-0238">DNA-binding</keyword>
<proteinExistence type="predicted"/>